<keyword evidence="4" id="KW-1185">Reference proteome</keyword>
<dbReference type="STRING" id="47428.A0A284QSD6"/>
<organism evidence="3 4">
    <name type="scientific">Armillaria ostoyae</name>
    <name type="common">Armillaria root rot fungus</name>
    <dbReference type="NCBI Taxonomy" id="47428"/>
    <lineage>
        <taxon>Eukaryota</taxon>
        <taxon>Fungi</taxon>
        <taxon>Dikarya</taxon>
        <taxon>Basidiomycota</taxon>
        <taxon>Agaricomycotina</taxon>
        <taxon>Agaricomycetes</taxon>
        <taxon>Agaricomycetidae</taxon>
        <taxon>Agaricales</taxon>
        <taxon>Marasmiineae</taxon>
        <taxon>Physalacriaceae</taxon>
        <taxon>Armillaria</taxon>
    </lineage>
</organism>
<feature type="transmembrane region" description="Helical" evidence="2">
    <location>
        <begin position="514"/>
        <end position="534"/>
    </location>
</feature>
<protein>
    <recommendedName>
        <fullName evidence="5">Transmembrane protein</fullName>
    </recommendedName>
</protein>
<keyword evidence="2" id="KW-1133">Transmembrane helix</keyword>
<reference evidence="4" key="1">
    <citation type="journal article" date="2017" name="Nat. Ecol. Evol.">
        <title>Genome expansion and lineage-specific genetic innovations in the forest pathogenic fungi Armillaria.</title>
        <authorList>
            <person name="Sipos G."/>
            <person name="Prasanna A.N."/>
            <person name="Walter M.C."/>
            <person name="O'Connor E."/>
            <person name="Balint B."/>
            <person name="Krizsan K."/>
            <person name="Kiss B."/>
            <person name="Hess J."/>
            <person name="Varga T."/>
            <person name="Slot J."/>
            <person name="Riley R."/>
            <person name="Boka B."/>
            <person name="Rigling D."/>
            <person name="Barry K."/>
            <person name="Lee J."/>
            <person name="Mihaltcheva S."/>
            <person name="LaButti K."/>
            <person name="Lipzen A."/>
            <person name="Waldron R."/>
            <person name="Moloney N.M."/>
            <person name="Sperisen C."/>
            <person name="Kredics L."/>
            <person name="Vagvoelgyi C."/>
            <person name="Patrignani A."/>
            <person name="Fitzpatrick D."/>
            <person name="Nagy I."/>
            <person name="Doyle S."/>
            <person name="Anderson J.B."/>
            <person name="Grigoriev I.V."/>
            <person name="Gueldener U."/>
            <person name="Muensterkoetter M."/>
            <person name="Nagy L.G."/>
        </authorList>
    </citation>
    <scope>NUCLEOTIDE SEQUENCE [LARGE SCALE GENOMIC DNA]</scope>
    <source>
        <strain evidence="4">C18/9</strain>
    </source>
</reference>
<feature type="transmembrane region" description="Helical" evidence="2">
    <location>
        <begin position="708"/>
        <end position="730"/>
    </location>
</feature>
<evidence type="ECO:0000256" key="1">
    <source>
        <dbReference type="SAM" id="MobiDB-lite"/>
    </source>
</evidence>
<dbReference type="AlphaFoldDB" id="A0A284QSD6"/>
<dbReference type="OrthoDB" id="5392263at2759"/>
<name>A0A284QSD6_ARMOS</name>
<feature type="transmembrane region" description="Helical" evidence="2">
    <location>
        <begin position="319"/>
        <end position="342"/>
    </location>
</feature>
<dbReference type="EMBL" id="FUEG01000002">
    <property type="protein sequence ID" value="SJK99390.1"/>
    <property type="molecule type" value="Genomic_DNA"/>
</dbReference>
<evidence type="ECO:0008006" key="5">
    <source>
        <dbReference type="Google" id="ProtNLM"/>
    </source>
</evidence>
<dbReference type="OMA" id="HAYMALV"/>
<dbReference type="Proteomes" id="UP000219338">
    <property type="component" value="Unassembled WGS sequence"/>
</dbReference>
<sequence length="737" mass="81545">MRVRHRRHLKDPNDNRSNHLSSHITPNHLERAAAPQLSLDAHFPLEFDPDNFIIRIAGPETVCLAPGVPFGLSFFASAFFEFELIGYTFAYEEQSHTIRGKGFPGSHSVCIAPGHCMKPGIPHLYVWVLLLVSSAVADVNFNRCLTDIQSGNYGVDGLLDNDGNPIPPNGKASDATAVTLELCYRACGRGSESFSFPTFAQESSAWLVPWLALLSQLPFGANDLFENANYIIMAVGSPTLIIYSLSLSAINTHWIGRLFDTAKRYPNRSYTARAFNALQHCCFYLEPSDVVLASIILLPQNDAWWEGLVKALEVRRHGWTISAFVNLMWVLIALILTIINALNSPNQDSNANGQSIGLLWLWLYPVVVGWIVLSPECDRQWLETQLLLAGSKAVIATDTPDQFDKCPQNKHPITLCKPGTPSFLKFPNDDIYRTLPIFDFARVYWLNQVVLDYFQSYHSVTEKAHAHGLVRGDGTIDNRHRSGTKDVIVSCCYRETPLEYQGDSVVGRILKASIAALVVQWGTTASGFLVIYFTPAKGLGCRSLCFLLYGLVSTVAWWCMVASAWLAQRSSAWPGPRPAVEITTKTLPHIEVPLIAIPMPMPVPHLPSYPPLTYPSSESCLLSETARANGNTALPNHDDGFAVWSRCFSRAGKTLAFLNALFLFGFCLAHLGNGFSNCWCNSSYIGLRSHAYMALVFPDSDFASLRTAWGGAIFLGISISSLFAVLIIFAKKTHYPD</sequence>
<evidence type="ECO:0000313" key="3">
    <source>
        <dbReference type="EMBL" id="SJK99390.1"/>
    </source>
</evidence>
<feature type="transmembrane region" description="Helical" evidence="2">
    <location>
        <begin position="655"/>
        <end position="672"/>
    </location>
</feature>
<gene>
    <name evidence="3" type="ORF">ARMOST_02686</name>
</gene>
<evidence type="ECO:0000313" key="4">
    <source>
        <dbReference type="Proteomes" id="UP000219338"/>
    </source>
</evidence>
<evidence type="ECO:0000256" key="2">
    <source>
        <dbReference type="SAM" id="Phobius"/>
    </source>
</evidence>
<proteinExistence type="predicted"/>
<accession>A0A284QSD6</accession>
<feature type="transmembrane region" description="Helical" evidence="2">
    <location>
        <begin position="546"/>
        <end position="567"/>
    </location>
</feature>
<feature type="transmembrane region" description="Helical" evidence="2">
    <location>
        <begin position="354"/>
        <end position="373"/>
    </location>
</feature>
<feature type="region of interest" description="Disordered" evidence="1">
    <location>
        <begin position="1"/>
        <end position="22"/>
    </location>
</feature>
<keyword evidence="2" id="KW-0812">Transmembrane</keyword>
<keyword evidence="2" id="KW-0472">Membrane</keyword>